<reference evidence="1 2" key="1">
    <citation type="journal article" date="2022" name="Environ. Microbiol. Rep.">
        <title>Eco-phylogenetic analyses reveal divergent evolution of vitamin B12 metabolism in the marine bacterial family 'Psychromonadaceae'.</title>
        <authorList>
            <person name="Jin X."/>
            <person name="Yang Y."/>
            <person name="Cao H."/>
            <person name="Gao B."/>
            <person name="Zhao Z."/>
        </authorList>
    </citation>
    <scope>NUCLEOTIDE SEQUENCE [LARGE SCALE GENOMIC DNA]</scope>
    <source>
        <strain evidence="1 2">MKS20</strain>
    </source>
</reference>
<accession>A0ABS8WEX6</accession>
<organism evidence="1 2">
    <name type="scientific">Motilimonas cestriensis</name>
    <dbReference type="NCBI Taxonomy" id="2742685"/>
    <lineage>
        <taxon>Bacteria</taxon>
        <taxon>Pseudomonadati</taxon>
        <taxon>Pseudomonadota</taxon>
        <taxon>Gammaproteobacteria</taxon>
        <taxon>Alteromonadales</taxon>
        <taxon>Alteromonadales genera incertae sedis</taxon>
        <taxon>Motilimonas</taxon>
    </lineage>
</organism>
<gene>
    <name evidence="1" type="ORF">K6Y31_20295</name>
</gene>
<evidence type="ECO:0008006" key="3">
    <source>
        <dbReference type="Google" id="ProtNLM"/>
    </source>
</evidence>
<dbReference type="Proteomes" id="UP001201273">
    <property type="component" value="Unassembled WGS sequence"/>
</dbReference>
<dbReference type="EMBL" id="JAIMJA010000033">
    <property type="protein sequence ID" value="MCE2597118.1"/>
    <property type="molecule type" value="Genomic_DNA"/>
</dbReference>
<proteinExistence type="predicted"/>
<evidence type="ECO:0000313" key="2">
    <source>
        <dbReference type="Proteomes" id="UP001201273"/>
    </source>
</evidence>
<comment type="caution">
    <text evidence="1">The sequence shown here is derived from an EMBL/GenBank/DDBJ whole genome shotgun (WGS) entry which is preliminary data.</text>
</comment>
<keyword evidence="2" id="KW-1185">Reference proteome</keyword>
<evidence type="ECO:0000313" key="1">
    <source>
        <dbReference type="EMBL" id="MCE2597118.1"/>
    </source>
</evidence>
<sequence>MTSVKEKKLLALLYLKSTSSKQREKILSSLNESDRKNLTSELQSVPIIPIDIIRGKGAELFKQLNICDVAEDVTLEAANNRPSLLEKFILDTTLFSIKNESSASVFLEQLTPTAVAVLERMSANEVVE</sequence>
<dbReference type="RefSeq" id="WP_233054860.1">
    <property type="nucleotide sequence ID" value="NZ_JAIMJA010000033.1"/>
</dbReference>
<protein>
    <recommendedName>
        <fullName evidence="3">Magnesium transporter MgtE intracellular domain-containing protein</fullName>
    </recommendedName>
</protein>
<name>A0ABS8WEX6_9GAMM</name>